<dbReference type="HOGENOM" id="CLU_093480_1_0_9"/>
<dbReference type="InterPro" id="IPR052710">
    <property type="entry name" value="CAAX_protease"/>
</dbReference>
<feature type="transmembrane region" description="Helical" evidence="1">
    <location>
        <begin position="175"/>
        <end position="193"/>
    </location>
</feature>
<keyword evidence="1" id="KW-0812">Transmembrane</keyword>
<dbReference type="GeneID" id="50018012"/>
<feature type="transmembrane region" description="Helical" evidence="1">
    <location>
        <begin position="20"/>
        <end position="45"/>
    </location>
</feature>
<dbReference type="AlphaFoldDB" id="A0A0H2VHI9"/>
<organism evidence="3 4">
    <name type="scientific">Staphylococcus epidermidis (strain ATCC 12228 / FDA PCI 1200)</name>
    <dbReference type="NCBI Taxonomy" id="176280"/>
    <lineage>
        <taxon>Bacteria</taxon>
        <taxon>Bacillati</taxon>
        <taxon>Bacillota</taxon>
        <taxon>Bacilli</taxon>
        <taxon>Bacillales</taxon>
        <taxon>Staphylococcaceae</taxon>
        <taxon>Staphylococcus</taxon>
    </lineage>
</organism>
<evidence type="ECO:0000313" key="4">
    <source>
        <dbReference type="Proteomes" id="UP000001411"/>
    </source>
</evidence>
<evidence type="ECO:0000256" key="1">
    <source>
        <dbReference type="SAM" id="Phobius"/>
    </source>
</evidence>
<reference evidence="3 4" key="1">
    <citation type="journal article" date="2003" name="Mol. Microbiol.">
        <title>Genome-based analysis of virulence genes in a non-biofilm-forming Staphylococcus epidermidis strain (ATCC 12228).</title>
        <authorList>
            <person name="Zhang Y.Q."/>
            <person name="Ren S.X."/>
            <person name="Li H.L."/>
            <person name="Wang Y.X."/>
            <person name="Fu G."/>
            <person name="Yang J."/>
            <person name="Qin Z.Q."/>
            <person name="Miao Y.G."/>
            <person name="Wang W.Y."/>
            <person name="Chen R.S."/>
            <person name="Shen Y."/>
            <person name="Chen Z."/>
            <person name="Yuan Z.H."/>
            <person name="Zhao G.P."/>
            <person name="Qu D."/>
            <person name="Danchin A."/>
            <person name="Wen Y.M."/>
        </authorList>
    </citation>
    <scope>NUCLEOTIDE SEQUENCE [LARGE SCALE GENOMIC DNA]</scope>
    <source>
        <strain evidence="4">ATCC 12228 / FDA PCI 1200</strain>
    </source>
</reference>
<feature type="transmembrane region" description="Helical" evidence="1">
    <location>
        <begin position="142"/>
        <end position="163"/>
    </location>
</feature>
<dbReference type="PATRIC" id="fig|176280.10.peg.1843"/>
<dbReference type="Pfam" id="PF02517">
    <property type="entry name" value="Rce1-like"/>
    <property type="match status" value="1"/>
</dbReference>
<accession>A0A0H2VHI9</accession>
<protein>
    <submittedName>
        <fullName evidence="3">Protein of pXO2-46</fullName>
    </submittedName>
</protein>
<dbReference type="eggNOG" id="COG1266">
    <property type="taxonomic scope" value="Bacteria"/>
</dbReference>
<dbReference type="GO" id="GO:0080120">
    <property type="term" value="P:CAAX-box protein maturation"/>
    <property type="evidence" value="ECO:0007669"/>
    <property type="project" value="UniProtKB-ARBA"/>
</dbReference>
<dbReference type="Proteomes" id="UP000001411">
    <property type="component" value="Chromosome"/>
</dbReference>
<evidence type="ECO:0000259" key="2">
    <source>
        <dbReference type="Pfam" id="PF02517"/>
    </source>
</evidence>
<name>A0A0H2VHI9_STAES</name>
<dbReference type="EMBL" id="AE015929">
    <property type="protein sequence ID" value="AAO05527.1"/>
    <property type="molecule type" value="Genomic_DNA"/>
</dbReference>
<feature type="domain" description="CAAX prenyl protease 2/Lysostaphin resistance protein A-like" evidence="2">
    <location>
        <begin position="145"/>
        <end position="236"/>
    </location>
</feature>
<dbReference type="KEGG" id="sep:SE_1886"/>
<sequence>MKKDKKRQSYRFKDIVWRDFSLIAIGFLCIFIFSFIGLTIAAIAFQSINELQLTMIGTLGQFMSYILVILAFYFLHINSFVDRVKSGFDYLKKHWLFIIIVMCASFIISNVYDKLIELLPKYLQYSETQNELELNELFKSGIFIPFAFVLIVIVGPIVEELVFRHLLIGELGKKFNFIVMGVISALSFTYIHVSDAKSPFEFGAYLILAIALVYVYLKSNRNLASSISLHMLNNFISFIWTIIVVFSK</sequence>
<feature type="transmembrane region" description="Helical" evidence="1">
    <location>
        <begin position="95"/>
        <end position="112"/>
    </location>
</feature>
<dbReference type="RefSeq" id="WP_002468207.1">
    <property type="nucleotide sequence ID" value="NC_004461.1"/>
</dbReference>
<feature type="transmembrane region" description="Helical" evidence="1">
    <location>
        <begin position="199"/>
        <end position="217"/>
    </location>
</feature>
<feature type="transmembrane region" description="Helical" evidence="1">
    <location>
        <begin position="51"/>
        <end position="75"/>
    </location>
</feature>
<dbReference type="OrthoDB" id="2411709at2"/>
<dbReference type="InterPro" id="IPR003675">
    <property type="entry name" value="Rce1/LyrA-like_dom"/>
</dbReference>
<keyword evidence="1" id="KW-1133">Transmembrane helix</keyword>
<dbReference type="PANTHER" id="PTHR36435">
    <property type="entry name" value="SLR1288 PROTEIN"/>
    <property type="match status" value="1"/>
</dbReference>
<evidence type="ECO:0000313" key="3">
    <source>
        <dbReference type="EMBL" id="AAO05527.1"/>
    </source>
</evidence>
<dbReference type="GO" id="GO:0004175">
    <property type="term" value="F:endopeptidase activity"/>
    <property type="evidence" value="ECO:0007669"/>
    <property type="project" value="UniProtKB-ARBA"/>
</dbReference>
<gene>
    <name evidence="3" type="ordered locus">SE_1886</name>
</gene>
<proteinExistence type="predicted"/>
<keyword evidence="1" id="KW-0472">Membrane</keyword>
<dbReference type="PANTHER" id="PTHR36435:SF1">
    <property type="entry name" value="CAAX AMINO TERMINAL PROTEASE FAMILY PROTEIN"/>
    <property type="match status" value="1"/>
</dbReference>
<feature type="transmembrane region" description="Helical" evidence="1">
    <location>
        <begin position="229"/>
        <end position="247"/>
    </location>
</feature>